<accession>A0A431UUZ8</accession>
<keyword evidence="1" id="KW-1133">Transmembrane helix</keyword>
<reference evidence="2 3" key="1">
    <citation type="submission" date="2018-12" db="EMBL/GenBank/DDBJ databases">
        <authorList>
            <person name="Yu L."/>
        </authorList>
    </citation>
    <scope>NUCLEOTIDE SEQUENCE [LARGE SCALE GENOMIC DNA]</scope>
    <source>
        <strain evidence="2 3">S5H2222</strain>
    </source>
</reference>
<comment type="caution">
    <text evidence="2">The sequence shown here is derived from an EMBL/GenBank/DDBJ whole genome shotgun (WGS) entry which is preliminary data.</text>
</comment>
<gene>
    <name evidence="2" type="ORF">EKG35_05690</name>
</gene>
<evidence type="ECO:0000313" key="3">
    <source>
        <dbReference type="Proteomes" id="UP000276349"/>
    </source>
</evidence>
<feature type="transmembrane region" description="Helical" evidence="1">
    <location>
        <begin position="30"/>
        <end position="49"/>
    </location>
</feature>
<dbReference type="OrthoDB" id="9900499at2"/>
<protein>
    <submittedName>
        <fullName evidence="2">Uncharacterized protein</fullName>
    </submittedName>
</protein>
<proteinExistence type="predicted"/>
<name>A0A431UUZ8_9BACI</name>
<sequence>MNTFLLIILFVAISFFDYRHMVKTKDKKALAIYTTILVFAFVITQLHILGIKIIGLNQIVSFIINLFI</sequence>
<evidence type="ECO:0000256" key="1">
    <source>
        <dbReference type="SAM" id="Phobius"/>
    </source>
</evidence>
<evidence type="ECO:0000313" key="2">
    <source>
        <dbReference type="EMBL" id="RTQ94507.1"/>
    </source>
</evidence>
<dbReference type="RefSeq" id="WP_126293489.1">
    <property type="nucleotide sequence ID" value="NZ_CP155468.1"/>
</dbReference>
<organism evidence="2 3">
    <name type="scientific">Lysinibacillus telephonicus</name>
    <dbReference type="NCBI Taxonomy" id="1714840"/>
    <lineage>
        <taxon>Bacteria</taxon>
        <taxon>Bacillati</taxon>
        <taxon>Bacillota</taxon>
        <taxon>Bacilli</taxon>
        <taxon>Bacillales</taxon>
        <taxon>Bacillaceae</taxon>
        <taxon>Lysinibacillus</taxon>
    </lineage>
</organism>
<dbReference type="Proteomes" id="UP000276349">
    <property type="component" value="Unassembled WGS sequence"/>
</dbReference>
<keyword evidence="3" id="KW-1185">Reference proteome</keyword>
<dbReference type="EMBL" id="RXNR01000011">
    <property type="protein sequence ID" value="RTQ94507.1"/>
    <property type="molecule type" value="Genomic_DNA"/>
</dbReference>
<dbReference type="AlphaFoldDB" id="A0A431UUZ8"/>
<keyword evidence="1" id="KW-0812">Transmembrane</keyword>
<keyword evidence="1" id="KW-0472">Membrane</keyword>